<evidence type="ECO:0000256" key="2">
    <source>
        <dbReference type="SAM" id="MobiDB-lite"/>
    </source>
</evidence>
<comment type="caution">
    <text evidence="3">The sequence shown here is derived from an EMBL/GenBank/DDBJ whole genome shotgun (WGS) entry which is preliminary data.</text>
</comment>
<comment type="similarity">
    <text evidence="1">Belongs to the TPPP family.</text>
</comment>
<dbReference type="AlphaFoldDB" id="A0A2H9TGN1"/>
<dbReference type="Pfam" id="PF05517">
    <property type="entry name" value="p25-alpha"/>
    <property type="match status" value="1"/>
</dbReference>
<dbReference type="PANTHER" id="PTHR12932:SF9">
    <property type="entry name" value="TUBULIN POLYMERIZATION-PROMOTING PROTEIN HOMOLOG"/>
    <property type="match status" value="1"/>
</dbReference>
<dbReference type="GO" id="GO:0046785">
    <property type="term" value="P:microtubule polymerization"/>
    <property type="evidence" value="ECO:0007669"/>
    <property type="project" value="InterPro"/>
</dbReference>
<dbReference type="SUPFAM" id="SSF47473">
    <property type="entry name" value="EF-hand"/>
    <property type="match status" value="1"/>
</dbReference>
<name>A0A2H9TGN1_9FUNG</name>
<dbReference type="GO" id="GO:0015631">
    <property type="term" value="F:tubulin binding"/>
    <property type="evidence" value="ECO:0007669"/>
    <property type="project" value="InterPro"/>
</dbReference>
<evidence type="ECO:0000256" key="1">
    <source>
        <dbReference type="ARBA" id="ARBA00010994"/>
    </source>
</evidence>
<proteinExistence type="inferred from homology"/>
<feature type="region of interest" description="Disordered" evidence="2">
    <location>
        <begin position="144"/>
        <end position="212"/>
    </location>
</feature>
<keyword evidence="4" id="KW-1185">Reference proteome</keyword>
<dbReference type="GO" id="GO:0032273">
    <property type="term" value="P:positive regulation of protein polymerization"/>
    <property type="evidence" value="ECO:0007669"/>
    <property type="project" value="TreeGrafter"/>
</dbReference>
<dbReference type="PANTHER" id="PTHR12932">
    <property type="entry name" value="P25 ALPHA-RELATED"/>
    <property type="match status" value="1"/>
</dbReference>
<sequence length="212" mass="23507">MPSVEDTLLIEVFQKYCNFGSRSSLTNEASPGRKSLMMDGSKFAKLIREAGLIDDSLVTLTEVDITFSRVKDKAERRISFPQFRTALKQLADKKYLVGTDNEVLSSKEAEQAVVEVVRKLGGPQLSPGTTMPETSDMIERLMEGPSTYISKTPRDDSRTWKNDLRRTSNTSSRRSSGIDASPASSRKSSMNPATMSPNQLPPSQLNDSPRRP</sequence>
<protein>
    <submittedName>
        <fullName evidence="3">Uncharacterized protein</fullName>
    </submittedName>
</protein>
<organism evidence="3 4">
    <name type="scientific">Paramicrosporidium saccamoebae</name>
    <dbReference type="NCBI Taxonomy" id="1246581"/>
    <lineage>
        <taxon>Eukaryota</taxon>
        <taxon>Fungi</taxon>
        <taxon>Fungi incertae sedis</taxon>
        <taxon>Cryptomycota</taxon>
        <taxon>Cryptomycota incertae sedis</taxon>
        <taxon>Paramicrosporidium</taxon>
    </lineage>
</organism>
<feature type="compositionally biased region" description="Polar residues" evidence="2">
    <location>
        <begin position="182"/>
        <end position="212"/>
    </location>
</feature>
<dbReference type="OrthoDB" id="548799at2759"/>
<feature type="compositionally biased region" description="Basic and acidic residues" evidence="2">
    <location>
        <begin position="152"/>
        <end position="166"/>
    </location>
</feature>
<reference evidence="3 4" key="1">
    <citation type="submission" date="2016-10" db="EMBL/GenBank/DDBJ databases">
        <title>The genome of Paramicrosporidium saccamoebae is the missing link in understanding Cryptomycota and Microsporidia evolution.</title>
        <authorList>
            <person name="Quandt C.A."/>
            <person name="Beaudet D."/>
            <person name="Corsaro D."/>
            <person name="Michel R."/>
            <person name="Corradi N."/>
            <person name="James T."/>
        </authorList>
    </citation>
    <scope>NUCLEOTIDE SEQUENCE [LARGE SCALE GENOMIC DNA]</scope>
    <source>
        <strain evidence="3 4">KSL3</strain>
    </source>
</reference>
<dbReference type="GO" id="GO:0001578">
    <property type="term" value="P:microtubule bundle formation"/>
    <property type="evidence" value="ECO:0007669"/>
    <property type="project" value="TreeGrafter"/>
</dbReference>
<evidence type="ECO:0000313" key="4">
    <source>
        <dbReference type="Proteomes" id="UP000240830"/>
    </source>
</evidence>
<gene>
    <name evidence="3" type="ORF">PSACC_03268</name>
</gene>
<evidence type="ECO:0000313" key="3">
    <source>
        <dbReference type="EMBL" id="PJF16934.1"/>
    </source>
</evidence>
<accession>A0A2H9TGN1</accession>
<dbReference type="InterPro" id="IPR011992">
    <property type="entry name" value="EF-hand-dom_pair"/>
</dbReference>
<dbReference type="GO" id="GO:0005874">
    <property type="term" value="C:microtubule"/>
    <property type="evidence" value="ECO:0007669"/>
    <property type="project" value="TreeGrafter"/>
</dbReference>
<dbReference type="Gene3D" id="1.10.238.10">
    <property type="entry name" value="EF-hand"/>
    <property type="match status" value="1"/>
</dbReference>
<dbReference type="Proteomes" id="UP000240830">
    <property type="component" value="Unassembled WGS sequence"/>
</dbReference>
<dbReference type="EMBL" id="MTSL01000201">
    <property type="protein sequence ID" value="PJF16934.1"/>
    <property type="molecule type" value="Genomic_DNA"/>
</dbReference>
<dbReference type="InterPro" id="IPR008907">
    <property type="entry name" value="TPP/p25"/>
</dbReference>